<gene>
    <name evidence="15" type="primary">rnc</name>
    <name evidence="18" type="ORF">SAMN02745176_02230</name>
</gene>
<feature type="active site" evidence="15">
    <location>
        <position position="126"/>
    </location>
</feature>
<dbReference type="GO" id="GO:0006364">
    <property type="term" value="P:rRNA processing"/>
    <property type="evidence" value="ECO:0007669"/>
    <property type="project" value="UniProtKB-UniRule"/>
</dbReference>
<organism evidence="18 19">
    <name type="scientific">Lutispora thermophila DSM 19022</name>
    <dbReference type="NCBI Taxonomy" id="1122184"/>
    <lineage>
        <taxon>Bacteria</taxon>
        <taxon>Bacillati</taxon>
        <taxon>Bacillota</taxon>
        <taxon>Clostridia</taxon>
        <taxon>Lutisporales</taxon>
        <taxon>Lutisporaceae</taxon>
        <taxon>Lutispora</taxon>
    </lineage>
</organism>
<keyword evidence="8 15" id="KW-0819">tRNA processing</keyword>
<dbReference type="GO" id="GO:0010468">
    <property type="term" value="P:regulation of gene expression"/>
    <property type="evidence" value="ECO:0007669"/>
    <property type="project" value="TreeGrafter"/>
</dbReference>
<evidence type="ECO:0000256" key="12">
    <source>
        <dbReference type="ARBA" id="ARBA00022801"/>
    </source>
</evidence>
<dbReference type="AlphaFoldDB" id="A0A1M6G4U5"/>
<accession>A0A1M6G4U5</accession>
<dbReference type="RefSeq" id="WP_073026273.1">
    <property type="nucleotide sequence ID" value="NZ_FQZS01000014.1"/>
</dbReference>
<evidence type="ECO:0000256" key="3">
    <source>
        <dbReference type="ARBA" id="ARBA00010183"/>
    </source>
</evidence>
<comment type="cofactor">
    <cofactor evidence="15">
        <name>Mg(2+)</name>
        <dbReference type="ChEBI" id="CHEBI:18420"/>
    </cofactor>
</comment>
<evidence type="ECO:0000256" key="6">
    <source>
        <dbReference type="ARBA" id="ARBA00022552"/>
    </source>
</evidence>
<dbReference type="CDD" id="cd10845">
    <property type="entry name" value="DSRM_RNAse_III_family"/>
    <property type="match status" value="1"/>
</dbReference>
<dbReference type="SMART" id="SM00535">
    <property type="entry name" value="RIBOc"/>
    <property type="match status" value="1"/>
</dbReference>
<dbReference type="PANTHER" id="PTHR11207:SF0">
    <property type="entry name" value="RIBONUCLEASE 3"/>
    <property type="match status" value="1"/>
</dbReference>
<keyword evidence="14 15" id="KW-0694">RNA-binding</keyword>
<dbReference type="HAMAP" id="MF_00104">
    <property type="entry name" value="RNase_III"/>
    <property type="match status" value="1"/>
</dbReference>
<dbReference type="SMART" id="SM00358">
    <property type="entry name" value="DSRM"/>
    <property type="match status" value="1"/>
</dbReference>
<evidence type="ECO:0000256" key="15">
    <source>
        <dbReference type="HAMAP-Rule" id="MF_00104"/>
    </source>
</evidence>
<dbReference type="GO" id="GO:0019843">
    <property type="term" value="F:rRNA binding"/>
    <property type="evidence" value="ECO:0007669"/>
    <property type="project" value="UniProtKB-KW"/>
</dbReference>
<protein>
    <recommendedName>
        <fullName evidence="15">Ribonuclease 3</fullName>
        <ecNumber evidence="15">3.1.26.3</ecNumber>
    </recommendedName>
    <alternativeName>
        <fullName evidence="15">Ribonuclease III</fullName>
        <shortName evidence="15">RNase III</shortName>
    </alternativeName>
</protein>
<dbReference type="InterPro" id="IPR014720">
    <property type="entry name" value="dsRBD_dom"/>
</dbReference>
<dbReference type="PROSITE" id="PS50137">
    <property type="entry name" value="DS_RBD"/>
    <property type="match status" value="1"/>
</dbReference>
<dbReference type="Gene3D" id="3.30.160.20">
    <property type="match status" value="1"/>
</dbReference>
<keyword evidence="5 15" id="KW-0963">Cytoplasm</keyword>
<dbReference type="Gene3D" id="1.10.1520.10">
    <property type="entry name" value="Ribonuclease III domain"/>
    <property type="match status" value="1"/>
</dbReference>
<dbReference type="NCBIfam" id="TIGR02191">
    <property type="entry name" value="RNaseIII"/>
    <property type="match status" value="1"/>
</dbReference>
<keyword evidence="15" id="KW-0699">rRNA-binding</keyword>
<dbReference type="InterPro" id="IPR000999">
    <property type="entry name" value="RNase_III_dom"/>
</dbReference>
<reference evidence="18 19" key="1">
    <citation type="submission" date="2016-11" db="EMBL/GenBank/DDBJ databases">
        <authorList>
            <person name="Jaros S."/>
            <person name="Januszkiewicz K."/>
            <person name="Wedrychowicz H."/>
        </authorList>
    </citation>
    <scope>NUCLEOTIDE SEQUENCE [LARGE SCALE GENOMIC DNA]</scope>
    <source>
        <strain evidence="18 19">DSM 19022</strain>
    </source>
</reference>
<comment type="subcellular location">
    <subcellularLocation>
        <location evidence="2 15">Cytoplasm</location>
    </subcellularLocation>
</comment>
<dbReference type="PROSITE" id="PS50142">
    <property type="entry name" value="RNASE_3_2"/>
    <property type="match status" value="1"/>
</dbReference>
<evidence type="ECO:0000256" key="13">
    <source>
        <dbReference type="ARBA" id="ARBA00022842"/>
    </source>
</evidence>
<evidence type="ECO:0000313" key="19">
    <source>
        <dbReference type="Proteomes" id="UP000184442"/>
    </source>
</evidence>
<comment type="function">
    <text evidence="15">Digests double-stranded RNA. Involved in the processing of primary rRNA transcript to yield the immediate precursors to the large and small rRNAs (23S and 16S). Processes some mRNAs, and tRNAs when they are encoded in the rRNA operon. Processes pre-crRNA and tracrRNA of type II CRISPR loci if present in the organism.</text>
</comment>
<feature type="domain" description="RNase III" evidence="17">
    <location>
        <begin position="9"/>
        <end position="137"/>
    </location>
</feature>
<dbReference type="Pfam" id="PF14622">
    <property type="entry name" value="Ribonucleas_3_3"/>
    <property type="match status" value="1"/>
</dbReference>
<keyword evidence="9 15" id="KW-0540">Nuclease</keyword>
<evidence type="ECO:0000256" key="10">
    <source>
        <dbReference type="ARBA" id="ARBA00022723"/>
    </source>
</evidence>
<keyword evidence="11 15" id="KW-0255">Endonuclease</keyword>
<evidence type="ECO:0000259" key="17">
    <source>
        <dbReference type="PROSITE" id="PS50142"/>
    </source>
</evidence>
<dbReference type="FunFam" id="1.10.1520.10:FF:000001">
    <property type="entry name" value="Ribonuclease 3"/>
    <property type="match status" value="1"/>
</dbReference>
<dbReference type="GO" id="GO:0042802">
    <property type="term" value="F:identical protein binding"/>
    <property type="evidence" value="ECO:0007669"/>
    <property type="project" value="UniProtKB-ARBA"/>
</dbReference>
<keyword evidence="6 15" id="KW-0698">rRNA processing</keyword>
<evidence type="ECO:0000256" key="11">
    <source>
        <dbReference type="ARBA" id="ARBA00022759"/>
    </source>
</evidence>
<keyword evidence="7 15" id="KW-0507">mRNA processing</keyword>
<dbReference type="GO" id="GO:0008033">
    <property type="term" value="P:tRNA processing"/>
    <property type="evidence" value="ECO:0007669"/>
    <property type="project" value="UniProtKB-KW"/>
</dbReference>
<dbReference type="STRING" id="1122184.SAMN02745176_02230"/>
<feature type="active site" evidence="15">
    <location>
        <position position="54"/>
    </location>
</feature>
<feature type="binding site" evidence="15">
    <location>
        <position position="123"/>
    </location>
    <ligand>
        <name>Mg(2+)</name>
        <dbReference type="ChEBI" id="CHEBI:18420"/>
    </ligand>
</feature>
<evidence type="ECO:0000256" key="4">
    <source>
        <dbReference type="ARBA" id="ARBA00011738"/>
    </source>
</evidence>
<feature type="binding site" evidence="15">
    <location>
        <position position="126"/>
    </location>
    <ligand>
        <name>Mg(2+)</name>
        <dbReference type="ChEBI" id="CHEBI:18420"/>
    </ligand>
</feature>
<comment type="catalytic activity">
    <reaction evidence="1 15">
        <text>Endonucleolytic cleavage to 5'-phosphomonoester.</text>
        <dbReference type="EC" id="3.1.26.3"/>
    </reaction>
</comment>
<evidence type="ECO:0000256" key="9">
    <source>
        <dbReference type="ARBA" id="ARBA00022722"/>
    </source>
</evidence>
<keyword evidence="13 15" id="KW-0460">Magnesium</keyword>
<dbReference type="EC" id="3.1.26.3" evidence="15"/>
<dbReference type="InterPro" id="IPR011907">
    <property type="entry name" value="RNase_III"/>
</dbReference>
<evidence type="ECO:0000313" key="18">
    <source>
        <dbReference type="EMBL" id="SHJ04989.1"/>
    </source>
</evidence>
<dbReference type="FunFam" id="3.30.160.20:FF:000003">
    <property type="entry name" value="Ribonuclease 3"/>
    <property type="match status" value="1"/>
</dbReference>
<dbReference type="CDD" id="cd00593">
    <property type="entry name" value="RIBOc"/>
    <property type="match status" value="1"/>
</dbReference>
<comment type="subunit">
    <text evidence="4 15">Homodimer.</text>
</comment>
<feature type="domain" description="DRBM" evidence="16">
    <location>
        <begin position="164"/>
        <end position="233"/>
    </location>
</feature>
<comment type="similarity">
    <text evidence="3">Belongs to the ribonuclease III family.</text>
</comment>
<proteinExistence type="inferred from homology"/>
<dbReference type="PROSITE" id="PS00517">
    <property type="entry name" value="RNASE_3_1"/>
    <property type="match status" value="1"/>
</dbReference>
<dbReference type="Proteomes" id="UP000184442">
    <property type="component" value="Unassembled WGS sequence"/>
</dbReference>
<dbReference type="GO" id="GO:0006397">
    <property type="term" value="P:mRNA processing"/>
    <property type="evidence" value="ECO:0007669"/>
    <property type="project" value="UniProtKB-UniRule"/>
</dbReference>
<dbReference type="EMBL" id="FQZS01000014">
    <property type="protein sequence ID" value="SHJ04989.1"/>
    <property type="molecule type" value="Genomic_DNA"/>
</dbReference>
<dbReference type="PANTHER" id="PTHR11207">
    <property type="entry name" value="RIBONUCLEASE III"/>
    <property type="match status" value="1"/>
</dbReference>
<name>A0A1M6G4U5_9FIRM</name>
<dbReference type="SUPFAM" id="SSF54768">
    <property type="entry name" value="dsRNA-binding domain-like"/>
    <property type="match status" value="1"/>
</dbReference>
<dbReference type="GO" id="GO:0005737">
    <property type="term" value="C:cytoplasm"/>
    <property type="evidence" value="ECO:0007669"/>
    <property type="project" value="UniProtKB-SubCell"/>
</dbReference>
<dbReference type="OrthoDB" id="9805026at2"/>
<evidence type="ECO:0000256" key="8">
    <source>
        <dbReference type="ARBA" id="ARBA00022694"/>
    </source>
</evidence>
<evidence type="ECO:0000256" key="7">
    <source>
        <dbReference type="ARBA" id="ARBA00022664"/>
    </source>
</evidence>
<keyword evidence="19" id="KW-1185">Reference proteome</keyword>
<evidence type="ECO:0000256" key="14">
    <source>
        <dbReference type="ARBA" id="ARBA00022884"/>
    </source>
</evidence>
<keyword evidence="10 15" id="KW-0479">Metal-binding</keyword>
<evidence type="ECO:0000256" key="1">
    <source>
        <dbReference type="ARBA" id="ARBA00000109"/>
    </source>
</evidence>
<evidence type="ECO:0000259" key="16">
    <source>
        <dbReference type="PROSITE" id="PS50137"/>
    </source>
</evidence>
<dbReference type="InterPro" id="IPR036389">
    <property type="entry name" value="RNase_III_sf"/>
</dbReference>
<dbReference type="GO" id="GO:0003725">
    <property type="term" value="F:double-stranded RNA binding"/>
    <property type="evidence" value="ECO:0007669"/>
    <property type="project" value="TreeGrafter"/>
</dbReference>
<evidence type="ECO:0000256" key="5">
    <source>
        <dbReference type="ARBA" id="ARBA00022490"/>
    </source>
</evidence>
<dbReference type="SUPFAM" id="SSF69065">
    <property type="entry name" value="RNase III domain-like"/>
    <property type="match status" value="1"/>
</dbReference>
<dbReference type="GO" id="GO:0046872">
    <property type="term" value="F:metal ion binding"/>
    <property type="evidence" value="ECO:0007669"/>
    <property type="project" value="UniProtKB-KW"/>
</dbReference>
<feature type="binding site" evidence="15">
    <location>
        <position position="50"/>
    </location>
    <ligand>
        <name>Mg(2+)</name>
        <dbReference type="ChEBI" id="CHEBI:18420"/>
    </ligand>
</feature>
<dbReference type="Pfam" id="PF00035">
    <property type="entry name" value="dsrm"/>
    <property type="match status" value="1"/>
</dbReference>
<evidence type="ECO:0000256" key="2">
    <source>
        <dbReference type="ARBA" id="ARBA00004496"/>
    </source>
</evidence>
<dbReference type="GO" id="GO:0004525">
    <property type="term" value="F:ribonuclease III activity"/>
    <property type="evidence" value="ECO:0007669"/>
    <property type="project" value="UniProtKB-UniRule"/>
</dbReference>
<sequence>MDDVRLKSLHEFEEIINYKFLDKQLLNTALTHSSYARGQEDHQPYNERLEFLGDSILSMIISFHLFSRLKDISEGQMTRIRANIVCEKSLYDIAKRLKIGDYIYLSKGEENTGGRKRVSILADAVEALIAAIYLDGGMEKAEKFVLTVMKENIESSIKNRMYNDYKSFLQEYVQKHNMGIIEYKLLSERGPDHSKEFQMAVFLNDKLIGEGTGKSKKDAQQSAARNAIASIGLIHE</sequence>
<keyword evidence="12 15" id="KW-0378">Hydrolase</keyword>